<feature type="compositionally biased region" description="Basic and acidic residues" evidence="2">
    <location>
        <begin position="128"/>
        <end position="143"/>
    </location>
</feature>
<feature type="region of interest" description="Disordered" evidence="2">
    <location>
        <begin position="13"/>
        <end position="187"/>
    </location>
</feature>
<dbReference type="EMBL" id="FZQP02000149">
    <property type="protein sequence ID" value="VVC87628.1"/>
    <property type="molecule type" value="Genomic_DNA"/>
</dbReference>
<dbReference type="PROSITE" id="PS50157">
    <property type="entry name" value="ZINC_FINGER_C2H2_2"/>
    <property type="match status" value="1"/>
</dbReference>
<dbReference type="PROSITE" id="PS00028">
    <property type="entry name" value="ZINC_FINGER_C2H2_1"/>
    <property type="match status" value="1"/>
</dbReference>
<proteinExistence type="predicted"/>
<protein>
    <recommendedName>
        <fullName evidence="3">C2H2-type domain-containing protein</fullName>
    </recommendedName>
</protein>
<evidence type="ECO:0000259" key="3">
    <source>
        <dbReference type="PROSITE" id="PS50157"/>
    </source>
</evidence>
<feature type="compositionally biased region" description="Basic residues" evidence="2">
    <location>
        <begin position="63"/>
        <end position="79"/>
    </location>
</feature>
<dbReference type="InterPro" id="IPR013087">
    <property type="entry name" value="Znf_C2H2_type"/>
</dbReference>
<accession>A0A5E4PP50</accession>
<dbReference type="InterPro" id="IPR017956">
    <property type="entry name" value="AT_hook_DNA-bd_motif"/>
</dbReference>
<gene>
    <name evidence="4" type="ORF">LSINAPIS_LOCUS1174</name>
</gene>
<dbReference type="Proteomes" id="UP000324832">
    <property type="component" value="Unassembled WGS sequence"/>
</dbReference>
<reference evidence="4 5" key="1">
    <citation type="submission" date="2017-07" db="EMBL/GenBank/DDBJ databases">
        <authorList>
            <person name="Talla V."/>
            <person name="Backstrom N."/>
        </authorList>
    </citation>
    <scope>NUCLEOTIDE SEQUENCE [LARGE SCALE GENOMIC DNA]</scope>
</reference>
<dbReference type="Gene3D" id="3.30.160.60">
    <property type="entry name" value="Classic Zinc Finger"/>
    <property type="match status" value="1"/>
</dbReference>
<feature type="compositionally biased region" description="Basic and acidic residues" evidence="2">
    <location>
        <begin position="233"/>
        <end position="259"/>
    </location>
</feature>
<feature type="region of interest" description="Disordered" evidence="2">
    <location>
        <begin position="206"/>
        <end position="282"/>
    </location>
</feature>
<dbReference type="SMART" id="SM00384">
    <property type="entry name" value="AT_hook"/>
    <property type="match status" value="3"/>
</dbReference>
<evidence type="ECO:0000313" key="5">
    <source>
        <dbReference type="Proteomes" id="UP000324832"/>
    </source>
</evidence>
<name>A0A5E4PP50_9NEOP</name>
<sequence length="362" mass="40961">MVTSTDLIKLYASRHKQEREEAHAVAAPSATPPVKRKRGRPRVDKTSPDSNTTPTLRQASGEKRKRGRPRKAKKEHRRRTTADSAASSSAGESTPRVKRKYTKRTPTTKKEALPNSADRVKGKRGRPRKIDQLAQRHPEEVGRIRVRSNLMPANTEPIPVDSDDEPDLGSPKAAGGVVQSKMRTPRWRSLRTAPIRPRTVARAPLQLGQLRQRERAGDNEQKREPGFGVRLRPRAERHPGARAHPGRDQRERQRVRRQELPVPHLQEVNKGSGGGRSRARSSDKYECDCCNQTFTRREKLWEHKAEVHRGSMTVRCECGAQFPRHDQLARHVAAAHPAPARLPHACPTCGKRHLANYKRLKQ</sequence>
<evidence type="ECO:0000256" key="2">
    <source>
        <dbReference type="SAM" id="MobiDB-lite"/>
    </source>
</evidence>
<dbReference type="GO" id="GO:0003677">
    <property type="term" value="F:DNA binding"/>
    <property type="evidence" value="ECO:0007669"/>
    <property type="project" value="InterPro"/>
</dbReference>
<feature type="compositionally biased region" description="Basic residues" evidence="2">
    <location>
        <begin position="96"/>
        <end position="107"/>
    </location>
</feature>
<keyword evidence="1" id="KW-0863">Zinc-finger</keyword>
<feature type="compositionally biased region" description="Basic and acidic residues" evidence="2">
    <location>
        <begin position="211"/>
        <end position="225"/>
    </location>
</feature>
<dbReference type="InterPro" id="IPR036236">
    <property type="entry name" value="Znf_C2H2_sf"/>
</dbReference>
<dbReference type="Pfam" id="PF02178">
    <property type="entry name" value="AT_hook"/>
    <property type="match status" value="3"/>
</dbReference>
<organism evidence="4 5">
    <name type="scientific">Leptidea sinapis</name>
    <dbReference type="NCBI Taxonomy" id="189913"/>
    <lineage>
        <taxon>Eukaryota</taxon>
        <taxon>Metazoa</taxon>
        <taxon>Ecdysozoa</taxon>
        <taxon>Arthropoda</taxon>
        <taxon>Hexapoda</taxon>
        <taxon>Insecta</taxon>
        <taxon>Pterygota</taxon>
        <taxon>Neoptera</taxon>
        <taxon>Endopterygota</taxon>
        <taxon>Lepidoptera</taxon>
        <taxon>Glossata</taxon>
        <taxon>Ditrysia</taxon>
        <taxon>Papilionoidea</taxon>
        <taxon>Pieridae</taxon>
        <taxon>Dismorphiinae</taxon>
        <taxon>Leptidea</taxon>
    </lineage>
</organism>
<dbReference type="AlphaFoldDB" id="A0A5E4PP50"/>
<keyword evidence="5" id="KW-1185">Reference proteome</keyword>
<dbReference type="SMART" id="SM00355">
    <property type="entry name" value="ZnF_C2H2"/>
    <property type="match status" value="2"/>
</dbReference>
<feature type="compositionally biased region" description="Polar residues" evidence="2">
    <location>
        <begin position="48"/>
        <end position="58"/>
    </location>
</feature>
<keyword evidence="1" id="KW-0479">Metal-binding</keyword>
<dbReference type="PRINTS" id="PR00929">
    <property type="entry name" value="ATHOOK"/>
</dbReference>
<evidence type="ECO:0000313" key="4">
    <source>
        <dbReference type="EMBL" id="VVC87628.1"/>
    </source>
</evidence>
<feature type="domain" description="C2H2-type" evidence="3">
    <location>
        <begin position="285"/>
        <end position="313"/>
    </location>
</feature>
<dbReference type="GO" id="GO:0008270">
    <property type="term" value="F:zinc ion binding"/>
    <property type="evidence" value="ECO:0007669"/>
    <property type="project" value="UniProtKB-KW"/>
</dbReference>
<dbReference type="SUPFAM" id="SSF57667">
    <property type="entry name" value="beta-beta-alpha zinc fingers"/>
    <property type="match status" value="1"/>
</dbReference>
<keyword evidence="1" id="KW-0862">Zinc</keyword>
<evidence type="ECO:0000256" key="1">
    <source>
        <dbReference type="PROSITE-ProRule" id="PRU00042"/>
    </source>
</evidence>